<evidence type="ECO:0000313" key="1">
    <source>
        <dbReference type="EMBL" id="TPG84744.1"/>
    </source>
</evidence>
<reference evidence="1 2" key="1">
    <citation type="journal article" date="2019" name="Environ. Microbiol.">
        <title>Species interactions and distinct microbial communities in high Arctic permafrost affected cryosols are associated with the CH4 and CO2 gas fluxes.</title>
        <authorList>
            <person name="Altshuler I."/>
            <person name="Hamel J."/>
            <person name="Turney S."/>
            <person name="Magnuson E."/>
            <person name="Levesque R."/>
            <person name="Greer C."/>
            <person name="Whyte L.G."/>
        </authorList>
    </citation>
    <scope>NUCLEOTIDE SEQUENCE [LARGE SCALE GENOMIC DNA]</scope>
    <source>
        <strain evidence="1 2">OWC5</strain>
    </source>
</reference>
<evidence type="ECO:0000313" key="2">
    <source>
        <dbReference type="Proteomes" id="UP000320914"/>
    </source>
</evidence>
<dbReference type="EMBL" id="RCZA01000004">
    <property type="protein sequence ID" value="TPG84744.1"/>
    <property type="molecule type" value="Genomic_DNA"/>
</dbReference>
<organism evidence="1 2">
    <name type="scientific">Pseudomonas mandelii</name>
    <dbReference type="NCBI Taxonomy" id="75612"/>
    <lineage>
        <taxon>Bacteria</taxon>
        <taxon>Pseudomonadati</taxon>
        <taxon>Pseudomonadota</taxon>
        <taxon>Gammaproteobacteria</taxon>
        <taxon>Pseudomonadales</taxon>
        <taxon>Pseudomonadaceae</taxon>
        <taxon>Pseudomonas</taxon>
    </lineage>
</organism>
<proteinExistence type="predicted"/>
<protein>
    <submittedName>
        <fullName evidence="1">Uncharacterized protein</fullName>
    </submittedName>
</protein>
<dbReference type="AlphaFoldDB" id="A0A502IF24"/>
<dbReference type="Proteomes" id="UP000320914">
    <property type="component" value="Unassembled WGS sequence"/>
</dbReference>
<gene>
    <name evidence="1" type="ORF">EAH74_12010</name>
</gene>
<sequence>MQAISVFVKCGEATLRLLRNARSWINGVLTELLRDKDMAPNAGKGIHVSKEGALSVDFEDIQKSAGYQEALRRGDQVLSAEYRPLHLRNQRSTEAPKWIIQCAKATSDCDSLSISLPSSLADSLDVSEGDALVVTALKSGVVEMRKSRP</sequence>
<name>A0A502IF24_9PSED</name>
<accession>A0A502IF24</accession>
<comment type="caution">
    <text evidence="1">The sequence shown here is derived from an EMBL/GenBank/DDBJ whole genome shotgun (WGS) entry which is preliminary data.</text>
</comment>